<sequence>MAGKVPPAEGMTFQWLKAFGWTHVGASKKKNQLTSTITKCIVTFWYLRPGDHIKKWIRTQAALQPGLDVRALPVPRLEDNASNGVTESDISDDEAAPPGPAPVVAPVLDDPEDAEPEKRASGNGKRRRTSNASNASASDGGGGGGGSADAHAGGAWSALLDDTEDAEPQPEDPSPAKNPGKRRRSSSSGEDKRRRTSTGSSASDGGGGGGGGAADAHDACGGGSASGGKSVDDVVSETRDMLLGHLYAKELSTRVRQAFVDAIAGVRAPGGGARAQ</sequence>
<dbReference type="Proteomes" id="UP000664859">
    <property type="component" value="Unassembled WGS sequence"/>
</dbReference>
<proteinExistence type="predicted"/>
<organism evidence="2 3">
    <name type="scientific">Tribonema minus</name>
    <dbReference type="NCBI Taxonomy" id="303371"/>
    <lineage>
        <taxon>Eukaryota</taxon>
        <taxon>Sar</taxon>
        <taxon>Stramenopiles</taxon>
        <taxon>Ochrophyta</taxon>
        <taxon>PX clade</taxon>
        <taxon>Xanthophyceae</taxon>
        <taxon>Tribonematales</taxon>
        <taxon>Tribonemataceae</taxon>
        <taxon>Tribonema</taxon>
    </lineage>
</organism>
<evidence type="ECO:0000313" key="2">
    <source>
        <dbReference type="EMBL" id="KAG5179645.1"/>
    </source>
</evidence>
<evidence type="ECO:0000313" key="3">
    <source>
        <dbReference type="Proteomes" id="UP000664859"/>
    </source>
</evidence>
<feature type="compositionally biased region" description="Acidic residues" evidence="1">
    <location>
        <begin position="161"/>
        <end position="170"/>
    </location>
</feature>
<reference evidence="2" key="1">
    <citation type="submission" date="2021-02" db="EMBL/GenBank/DDBJ databases">
        <title>First Annotated Genome of the Yellow-green Alga Tribonema minus.</title>
        <authorList>
            <person name="Mahan K.M."/>
        </authorList>
    </citation>
    <scope>NUCLEOTIDE SEQUENCE</scope>
    <source>
        <strain evidence="2">UTEX B ZZ1240</strain>
    </source>
</reference>
<feature type="region of interest" description="Disordered" evidence="1">
    <location>
        <begin position="74"/>
        <end position="232"/>
    </location>
</feature>
<evidence type="ECO:0000256" key="1">
    <source>
        <dbReference type="SAM" id="MobiDB-lite"/>
    </source>
</evidence>
<dbReference type="EMBL" id="JAFCMP010000446">
    <property type="protein sequence ID" value="KAG5179645.1"/>
    <property type="molecule type" value="Genomic_DNA"/>
</dbReference>
<feature type="compositionally biased region" description="Gly residues" evidence="1">
    <location>
        <begin position="204"/>
        <end position="213"/>
    </location>
</feature>
<dbReference type="AlphaFoldDB" id="A0A835YU66"/>
<feature type="compositionally biased region" description="Low complexity" evidence="1">
    <location>
        <begin position="148"/>
        <end position="158"/>
    </location>
</feature>
<comment type="caution">
    <text evidence="2">The sequence shown here is derived from an EMBL/GenBank/DDBJ whole genome shotgun (WGS) entry which is preliminary data.</text>
</comment>
<accession>A0A835YU66</accession>
<protein>
    <submittedName>
        <fullName evidence="2">Uncharacterized protein</fullName>
    </submittedName>
</protein>
<name>A0A835YU66_9STRA</name>
<keyword evidence="3" id="KW-1185">Reference proteome</keyword>
<gene>
    <name evidence="2" type="ORF">JKP88DRAFT_326266</name>
</gene>